<organism evidence="1 2">
    <name type="scientific">Ajellomyces capsulatus (strain G186AR / H82 / ATCC MYA-2454 / RMSCC 2432)</name>
    <name type="common">Darling's disease fungus</name>
    <name type="synonym">Histoplasma capsulatum</name>
    <dbReference type="NCBI Taxonomy" id="447093"/>
    <lineage>
        <taxon>Eukaryota</taxon>
        <taxon>Fungi</taxon>
        <taxon>Dikarya</taxon>
        <taxon>Ascomycota</taxon>
        <taxon>Pezizomycotina</taxon>
        <taxon>Eurotiomycetes</taxon>
        <taxon>Eurotiomycetidae</taxon>
        <taxon>Onygenales</taxon>
        <taxon>Ajellomycetaceae</taxon>
        <taxon>Histoplasma</taxon>
    </lineage>
</organism>
<dbReference type="HOGENOM" id="CLU_2262955_0_0_1"/>
<dbReference type="AlphaFoldDB" id="C0NY55"/>
<dbReference type="RefSeq" id="XP_045284204.1">
    <property type="nucleotide sequence ID" value="XM_045434898.1"/>
</dbReference>
<accession>C0NY55</accession>
<evidence type="ECO:0000313" key="2">
    <source>
        <dbReference type="Proteomes" id="UP000001631"/>
    </source>
</evidence>
<protein>
    <submittedName>
        <fullName evidence="1">Uncharacterized protein</fullName>
    </submittedName>
</protein>
<proteinExistence type="predicted"/>
<evidence type="ECO:0000313" key="1">
    <source>
        <dbReference type="EMBL" id="EEH03723.1"/>
    </source>
</evidence>
<gene>
    <name evidence="1" type="ORF">HCBG_07849</name>
</gene>
<sequence length="103" mass="12134">MLLNRNCLKFFAFGRAPEIGSQCEALPKDSYTNGAVYSWFIIQFNELDLRFMVLNVFAEIPLLKSMGLLPWTFWESMICTIIRGSGRKMWHEQRDFSSQDWRS</sequence>
<dbReference type="GeneID" id="69040865"/>
<name>C0NY55_AJECG</name>
<keyword evidence="2" id="KW-1185">Reference proteome</keyword>
<dbReference type="InParanoid" id="C0NY55"/>
<dbReference type="EMBL" id="GG663376">
    <property type="protein sequence ID" value="EEH03723.1"/>
    <property type="molecule type" value="Genomic_DNA"/>
</dbReference>
<reference evidence="1" key="1">
    <citation type="submission" date="2009-02" db="EMBL/GenBank/DDBJ databases">
        <title>The Genome Sequence of Ajellomyces capsulatus strain G186AR.</title>
        <authorList>
            <consortium name="The Broad Institute Genome Sequencing Platform"/>
            <person name="Champion M."/>
            <person name="Cuomo C."/>
            <person name="Ma L.-J."/>
            <person name="Henn M.R."/>
            <person name="Sil A."/>
            <person name="Goldman B."/>
            <person name="Young S.K."/>
            <person name="Kodira C.D."/>
            <person name="Zeng Q."/>
            <person name="Koehrsen M."/>
            <person name="Alvarado L."/>
            <person name="Berlin A."/>
            <person name="Borenstein D."/>
            <person name="Chen Z."/>
            <person name="Engels R."/>
            <person name="Freedman E."/>
            <person name="Gellesch M."/>
            <person name="Goldberg J."/>
            <person name="Griggs A."/>
            <person name="Gujja S."/>
            <person name="Heiman D."/>
            <person name="Hepburn T."/>
            <person name="Howarth C."/>
            <person name="Jen D."/>
            <person name="Larson L."/>
            <person name="Lewis B."/>
            <person name="Mehta T."/>
            <person name="Park D."/>
            <person name="Pearson M."/>
            <person name="Roberts A."/>
            <person name="Saif S."/>
            <person name="Shea T."/>
            <person name="Shenoy N."/>
            <person name="Sisk P."/>
            <person name="Stolte C."/>
            <person name="Sykes S."/>
            <person name="Walk T."/>
            <person name="White J."/>
            <person name="Yandava C."/>
            <person name="Klein B."/>
            <person name="McEwen J.G."/>
            <person name="Puccia R."/>
            <person name="Goldman G.H."/>
            <person name="Felipe M.S."/>
            <person name="Nino-Vega G."/>
            <person name="San-Blas G."/>
            <person name="Taylor J."/>
            <person name="Mendoza L."/>
            <person name="Galagan J."/>
            <person name="Nusbaum C."/>
            <person name="Birren B."/>
        </authorList>
    </citation>
    <scope>NUCLEOTIDE SEQUENCE</scope>
    <source>
        <strain evidence="1">G186AR</strain>
    </source>
</reference>
<dbReference type="Proteomes" id="UP000001631">
    <property type="component" value="Unassembled WGS sequence"/>
</dbReference>